<accession>A0A0S7EPX5</accession>
<dbReference type="EMBL" id="GBYX01475231">
    <property type="protein sequence ID" value="JAO06444.1"/>
    <property type="molecule type" value="Transcribed_RNA"/>
</dbReference>
<protein>
    <submittedName>
        <fullName evidence="2">PPUP7783</fullName>
    </submittedName>
</protein>
<evidence type="ECO:0000256" key="1">
    <source>
        <dbReference type="SAM" id="MobiDB-lite"/>
    </source>
</evidence>
<gene>
    <name evidence="2" type="primary">PPUP7783</name>
</gene>
<name>A0A0S7EPX5_9TELE</name>
<dbReference type="AlphaFoldDB" id="A0A0S7EPX5"/>
<reference evidence="2" key="1">
    <citation type="submission" date="2014-12" db="EMBL/GenBank/DDBJ databases">
        <title>Parallel Evolution in Life History Adaptation Evident in the Tissue-Specific Poeciliopsis prolifica transcriptome.</title>
        <authorList>
            <person name="Jue N.K."/>
            <person name="Foley R.J."/>
            <person name="Obergfell C."/>
            <person name="Reznick D.N."/>
            <person name="O'Neill R.J."/>
            <person name="O'Neill M.J."/>
        </authorList>
    </citation>
    <scope>NUCLEOTIDE SEQUENCE</scope>
</reference>
<sequence length="139" mass="13895">MNVYWVFPKEEKKNVSIRLIGGPDHGPQASVWTPSPGPSAASLRRPLLLPAGVSGLPLGRSGPDHADSLPLAAGLIRGAREAGGAVAAAQVAAALGGAPQQAGLALQRDPLAPLPGQVPDTAEAGGAVPGSDAARHLWS</sequence>
<proteinExistence type="predicted"/>
<evidence type="ECO:0000313" key="2">
    <source>
        <dbReference type="EMBL" id="JAO06444.1"/>
    </source>
</evidence>
<feature type="region of interest" description="Disordered" evidence="1">
    <location>
        <begin position="110"/>
        <end position="139"/>
    </location>
</feature>
<organism evidence="2">
    <name type="scientific">Poeciliopsis prolifica</name>
    <name type="common">blackstripe livebearer</name>
    <dbReference type="NCBI Taxonomy" id="188132"/>
    <lineage>
        <taxon>Eukaryota</taxon>
        <taxon>Metazoa</taxon>
        <taxon>Chordata</taxon>
        <taxon>Craniata</taxon>
        <taxon>Vertebrata</taxon>
        <taxon>Euteleostomi</taxon>
        <taxon>Actinopterygii</taxon>
        <taxon>Neopterygii</taxon>
        <taxon>Teleostei</taxon>
        <taxon>Neoteleostei</taxon>
        <taxon>Acanthomorphata</taxon>
        <taxon>Ovalentaria</taxon>
        <taxon>Atherinomorphae</taxon>
        <taxon>Cyprinodontiformes</taxon>
        <taxon>Poeciliidae</taxon>
        <taxon>Poeciliinae</taxon>
        <taxon>Poeciliopsis</taxon>
    </lineage>
</organism>